<dbReference type="Pfam" id="PF03925">
    <property type="entry name" value="SeqA"/>
    <property type="match status" value="1"/>
</dbReference>
<gene>
    <name evidence="2" type="ORF">Verru16b_00573</name>
</gene>
<dbReference type="EMBL" id="CP016094">
    <property type="protein sequence ID" value="AOS43528.1"/>
    <property type="molecule type" value="Genomic_DNA"/>
</dbReference>
<feature type="domain" description="Replication modulator SeqA C-terminal DNA-binding" evidence="1">
    <location>
        <begin position="28"/>
        <end position="126"/>
    </location>
</feature>
<dbReference type="Gene3D" id="1.20.1380.10">
    <property type="entry name" value="Replication modulator SeqA, C-terminal DNA-binding domain"/>
    <property type="match status" value="1"/>
</dbReference>
<dbReference type="KEGG" id="obg:Verru16b_00573"/>
<dbReference type="AlphaFoldDB" id="A0A1D8ARJ8"/>
<dbReference type="OrthoDB" id="194643at2"/>
<organism evidence="2 3">
    <name type="scientific">Lacunisphaera limnophila</name>
    <dbReference type="NCBI Taxonomy" id="1838286"/>
    <lineage>
        <taxon>Bacteria</taxon>
        <taxon>Pseudomonadati</taxon>
        <taxon>Verrucomicrobiota</taxon>
        <taxon>Opitutia</taxon>
        <taxon>Opitutales</taxon>
        <taxon>Opitutaceae</taxon>
        <taxon>Lacunisphaera</taxon>
    </lineage>
</organism>
<evidence type="ECO:0000259" key="1">
    <source>
        <dbReference type="Pfam" id="PF03925"/>
    </source>
</evidence>
<evidence type="ECO:0000313" key="3">
    <source>
        <dbReference type="Proteomes" id="UP000095228"/>
    </source>
</evidence>
<dbReference type="Proteomes" id="UP000095228">
    <property type="component" value="Chromosome"/>
</dbReference>
<keyword evidence="3" id="KW-1185">Reference proteome</keyword>
<name>A0A1D8ARJ8_9BACT</name>
<dbReference type="SUPFAM" id="SSF82808">
    <property type="entry name" value="Replication modulator SeqA, C-terminal DNA-binding domain"/>
    <property type="match status" value="1"/>
</dbReference>
<accession>A0A1D8ARJ8</accession>
<sequence length="144" mass="15988">MEKRATSLAIDGRPPLAGDRLLLHLAGAEFTSLADPTDRYLALLAWCAQVDATDFADFIAHQESGRRYLAWSRDEINEARARNQARPIAGTPFWAVMTIDDSTRRHFVCRLLEYIGCHDETVSAACHALGFATPGTPRFRLLSA</sequence>
<reference evidence="2 3" key="1">
    <citation type="submission" date="2016-06" db="EMBL/GenBank/DDBJ databases">
        <title>Three novel species with peptidoglycan cell walls form the new genus Lacunisphaera gen. nov. in the family Opitutaceae of the verrucomicrobial subdivision 4.</title>
        <authorList>
            <person name="Rast P."/>
            <person name="Gloeckner I."/>
            <person name="Jogler M."/>
            <person name="Boedeker C."/>
            <person name="Jeske O."/>
            <person name="Wiegand S."/>
            <person name="Reinhardt R."/>
            <person name="Schumann P."/>
            <person name="Rohde M."/>
            <person name="Spring S."/>
            <person name="Gloeckner F.O."/>
            <person name="Jogler C."/>
        </authorList>
    </citation>
    <scope>NUCLEOTIDE SEQUENCE [LARGE SCALE GENOMIC DNA]</scope>
    <source>
        <strain evidence="2 3">IG16b</strain>
    </source>
</reference>
<dbReference type="RefSeq" id="WP_069960869.1">
    <property type="nucleotide sequence ID" value="NZ_CP016094.1"/>
</dbReference>
<evidence type="ECO:0000313" key="2">
    <source>
        <dbReference type="EMBL" id="AOS43528.1"/>
    </source>
</evidence>
<protein>
    <submittedName>
        <fullName evidence="2">Replication initiation regulator SeqA</fullName>
    </submittedName>
</protein>
<dbReference type="GO" id="GO:0003677">
    <property type="term" value="F:DNA binding"/>
    <property type="evidence" value="ECO:0007669"/>
    <property type="project" value="InterPro"/>
</dbReference>
<dbReference type="InterPro" id="IPR036835">
    <property type="entry name" value="SeqA_DNA-bd_C_sf"/>
</dbReference>
<proteinExistence type="predicted"/>
<dbReference type="STRING" id="1838286.Verru16b_00573"/>
<dbReference type="InterPro" id="IPR026577">
    <property type="entry name" value="SeqA_DNA-bd_C"/>
</dbReference>